<reference evidence="2" key="2">
    <citation type="submission" date="2020-11" db="EMBL/GenBank/DDBJ databases">
        <authorList>
            <person name="McCartney M.A."/>
            <person name="Auch B."/>
            <person name="Kono T."/>
            <person name="Mallez S."/>
            <person name="Becker A."/>
            <person name="Gohl D.M."/>
            <person name="Silverstein K.A.T."/>
            <person name="Koren S."/>
            <person name="Bechman K.B."/>
            <person name="Herman A."/>
            <person name="Abrahante J.E."/>
            <person name="Garbe J."/>
        </authorList>
    </citation>
    <scope>NUCLEOTIDE SEQUENCE</scope>
    <source>
        <strain evidence="2">Duluth1</strain>
        <tissue evidence="2">Whole animal</tissue>
    </source>
</reference>
<accession>A0A9D4ICK4</accession>
<keyword evidence="3" id="KW-1185">Reference proteome</keyword>
<evidence type="ECO:0000256" key="1">
    <source>
        <dbReference type="SAM" id="Coils"/>
    </source>
</evidence>
<reference evidence="2" key="1">
    <citation type="journal article" date="2019" name="bioRxiv">
        <title>The Genome of the Zebra Mussel, Dreissena polymorpha: A Resource for Invasive Species Research.</title>
        <authorList>
            <person name="McCartney M.A."/>
            <person name="Auch B."/>
            <person name="Kono T."/>
            <person name="Mallez S."/>
            <person name="Zhang Y."/>
            <person name="Obille A."/>
            <person name="Becker A."/>
            <person name="Abrahante J.E."/>
            <person name="Garbe J."/>
            <person name="Badalamenti J.P."/>
            <person name="Herman A."/>
            <person name="Mangelson H."/>
            <person name="Liachko I."/>
            <person name="Sullivan S."/>
            <person name="Sone E.D."/>
            <person name="Koren S."/>
            <person name="Silverstein K.A.T."/>
            <person name="Beckman K.B."/>
            <person name="Gohl D.M."/>
        </authorList>
    </citation>
    <scope>NUCLEOTIDE SEQUENCE</scope>
    <source>
        <strain evidence="2">Duluth1</strain>
        <tissue evidence="2">Whole animal</tissue>
    </source>
</reference>
<sequence>MNMCDISESELRKKIETERCEADRLQQEIDELQYLRQDSDEEIISTSSGRHIHI</sequence>
<dbReference type="Proteomes" id="UP000828390">
    <property type="component" value="Unassembled WGS sequence"/>
</dbReference>
<evidence type="ECO:0000313" key="2">
    <source>
        <dbReference type="EMBL" id="KAH3754988.1"/>
    </source>
</evidence>
<keyword evidence="1" id="KW-0175">Coiled coil</keyword>
<organism evidence="2 3">
    <name type="scientific">Dreissena polymorpha</name>
    <name type="common">Zebra mussel</name>
    <name type="synonym">Mytilus polymorpha</name>
    <dbReference type="NCBI Taxonomy" id="45954"/>
    <lineage>
        <taxon>Eukaryota</taxon>
        <taxon>Metazoa</taxon>
        <taxon>Spiralia</taxon>
        <taxon>Lophotrochozoa</taxon>
        <taxon>Mollusca</taxon>
        <taxon>Bivalvia</taxon>
        <taxon>Autobranchia</taxon>
        <taxon>Heteroconchia</taxon>
        <taxon>Euheterodonta</taxon>
        <taxon>Imparidentia</taxon>
        <taxon>Neoheterodontei</taxon>
        <taxon>Myida</taxon>
        <taxon>Dreissenoidea</taxon>
        <taxon>Dreissenidae</taxon>
        <taxon>Dreissena</taxon>
    </lineage>
</organism>
<evidence type="ECO:0000313" key="3">
    <source>
        <dbReference type="Proteomes" id="UP000828390"/>
    </source>
</evidence>
<feature type="coiled-coil region" evidence="1">
    <location>
        <begin position="8"/>
        <end position="42"/>
    </location>
</feature>
<proteinExistence type="predicted"/>
<gene>
    <name evidence="2" type="ORF">DPMN_189669</name>
</gene>
<protein>
    <submittedName>
        <fullName evidence="2">Uncharacterized protein</fullName>
    </submittedName>
</protein>
<dbReference type="EMBL" id="JAIWYP010000010">
    <property type="protein sequence ID" value="KAH3754988.1"/>
    <property type="molecule type" value="Genomic_DNA"/>
</dbReference>
<dbReference type="AlphaFoldDB" id="A0A9D4ICK4"/>
<comment type="caution">
    <text evidence="2">The sequence shown here is derived from an EMBL/GenBank/DDBJ whole genome shotgun (WGS) entry which is preliminary data.</text>
</comment>
<name>A0A9D4ICK4_DREPO</name>